<dbReference type="AlphaFoldDB" id="A0A501PGX8"/>
<name>A0A501PGX8_9PROT</name>
<evidence type="ECO:0000256" key="3">
    <source>
        <dbReference type="ARBA" id="ARBA00022723"/>
    </source>
</evidence>
<dbReference type="Proteomes" id="UP000319148">
    <property type="component" value="Unassembled WGS sequence"/>
</dbReference>
<dbReference type="InterPro" id="IPR040442">
    <property type="entry name" value="Pyrv_kinase-like_dom_sf"/>
</dbReference>
<dbReference type="PIRSF" id="PIRSF015582">
    <property type="entry name" value="Cit_lyase_B"/>
    <property type="match status" value="1"/>
</dbReference>
<dbReference type="GO" id="GO:0006107">
    <property type="term" value="P:oxaloacetate metabolic process"/>
    <property type="evidence" value="ECO:0007669"/>
    <property type="project" value="TreeGrafter"/>
</dbReference>
<sequence length="320" mass="35101">MTMRLERSMLAVPATSPHFFAKAAASEADIIFLDLEDSVTPERKNDARTSVIEALNTVDWRDKNMSVRINEIDSEWGYRDIVHIVEQCPRLDALLVPKVAAGEDIRFVARLLDALETHLNRDRSILIDALIETPAGVTNVDEIAAASPRLSSLSFGVGDYSVAMQAPQTSFGSPDPRYGILGAEDGNGKRGFHWNDQWHYALARIANACHANGVMPVDGPFTDFRDAEGYRACAHRARALGYAGKWAIHPSQIVAANEVFSPRVEELDLARRINAAMAKAMKQGDGAVQLDGRMVDLAHVKQASALLLRQETIAKRASQA</sequence>
<accession>A0A501PGX8</accession>
<keyword evidence="4 6" id="KW-0460">Magnesium</keyword>
<keyword evidence="9" id="KW-1185">Reference proteome</keyword>
<feature type="binding site" evidence="6">
    <location>
        <position position="132"/>
    </location>
    <ligand>
        <name>Mg(2+)</name>
        <dbReference type="ChEBI" id="CHEBI:18420"/>
    </ligand>
</feature>
<protein>
    <submittedName>
        <fullName evidence="8">CoA ester lyase</fullName>
    </submittedName>
</protein>
<dbReference type="InterPro" id="IPR015813">
    <property type="entry name" value="Pyrv/PenolPyrv_kinase-like_dom"/>
</dbReference>
<reference evidence="9" key="1">
    <citation type="submission" date="2019-06" db="EMBL/GenBank/DDBJ databases">
        <title>The complete genome of Emcibacter congregatus ZYLT.</title>
        <authorList>
            <person name="Zhao Z."/>
        </authorList>
    </citation>
    <scope>NUCLEOTIDE SEQUENCE [LARGE SCALE GENOMIC DNA]</scope>
    <source>
        <strain evidence="9">MCCC 1A06723</strain>
    </source>
</reference>
<dbReference type="Gene3D" id="3.20.20.60">
    <property type="entry name" value="Phosphoenolpyruvate-binding domains"/>
    <property type="match status" value="1"/>
</dbReference>
<evidence type="ECO:0000256" key="1">
    <source>
        <dbReference type="ARBA" id="ARBA00001946"/>
    </source>
</evidence>
<dbReference type="InterPro" id="IPR005000">
    <property type="entry name" value="Aldolase/citrate-lyase_domain"/>
</dbReference>
<feature type="binding site" evidence="5">
    <location>
        <position position="132"/>
    </location>
    <ligand>
        <name>substrate</name>
    </ligand>
</feature>
<feature type="binding site" evidence="5">
    <location>
        <position position="68"/>
    </location>
    <ligand>
        <name>substrate</name>
    </ligand>
</feature>
<organism evidence="8 9">
    <name type="scientific">Emcibacter nanhaiensis</name>
    <dbReference type="NCBI Taxonomy" id="1505037"/>
    <lineage>
        <taxon>Bacteria</taxon>
        <taxon>Pseudomonadati</taxon>
        <taxon>Pseudomonadota</taxon>
        <taxon>Alphaproteobacteria</taxon>
        <taxon>Emcibacterales</taxon>
        <taxon>Emcibacteraceae</taxon>
        <taxon>Emcibacter</taxon>
    </lineage>
</organism>
<dbReference type="EMBL" id="VFIY01000014">
    <property type="protein sequence ID" value="TPD59292.1"/>
    <property type="molecule type" value="Genomic_DNA"/>
</dbReference>
<dbReference type="InterPro" id="IPR011206">
    <property type="entry name" value="Citrate_lyase_beta/mcl1/mcl2"/>
</dbReference>
<feature type="domain" description="HpcH/HpaI aldolase/citrate lyase" evidence="7">
    <location>
        <begin position="7"/>
        <end position="250"/>
    </location>
</feature>
<comment type="cofactor">
    <cofactor evidence="1">
        <name>Mg(2+)</name>
        <dbReference type="ChEBI" id="CHEBI:18420"/>
    </cofactor>
</comment>
<evidence type="ECO:0000256" key="5">
    <source>
        <dbReference type="PIRSR" id="PIRSR015582-1"/>
    </source>
</evidence>
<dbReference type="Pfam" id="PF03328">
    <property type="entry name" value="HpcH_HpaI"/>
    <property type="match status" value="1"/>
</dbReference>
<dbReference type="PANTHER" id="PTHR32308:SF10">
    <property type="entry name" value="CITRATE LYASE SUBUNIT BETA"/>
    <property type="match status" value="1"/>
</dbReference>
<gene>
    <name evidence="8" type="ORF">FIV46_10875</name>
</gene>
<dbReference type="PANTHER" id="PTHR32308">
    <property type="entry name" value="LYASE BETA SUBUNIT, PUTATIVE (AFU_ORTHOLOGUE AFUA_4G13030)-RELATED"/>
    <property type="match status" value="1"/>
</dbReference>
<proteinExistence type="inferred from homology"/>
<dbReference type="OrthoDB" id="9800547at2"/>
<evidence type="ECO:0000259" key="7">
    <source>
        <dbReference type="Pfam" id="PF03328"/>
    </source>
</evidence>
<dbReference type="GO" id="GO:0000287">
    <property type="term" value="F:magnesium ion binding"/>
    <property type="evidence" value="ECO:0007669"/>
    <property type="project" value="TreeGrafter"/>
</dbReference>
<evidence type="ECO:0000256" key="6">
    <source>
        <dbReference type="PIRSR" id="PIRSR015582-2"/>
    </source>
</evidence>
<dbReference type="SUPFAM" id="SSF51621">
    <property type="entry name" value="Phosphoenolpyruvate/pyruvate domain"/>
    <property type="match status" value="1"/>
</dbReference>
<evidence type="ECO:0000256" key="2">
    <source>
        <dbReference type="ARBA" id="ARBA00005568"/>
    </source>
</evidence>
<evidence type="ECO:0000313" key="8">
    <source>
        <dbReference type="EMBL" id="TPD59292.1"/>
    </source>
</evidence>
<evidence type="ECO:0000256" key="4">
    <source>
        <dbReference type="ARBA" id="ARBA00022842"/>
    </source>
</evidence>
<evidence type="ECO:0000313" key="9">
    <source>
        <dbReference type="Proteomes" id="UP000319148"/>
    </source>
</evidence>
<comment type="caution">
    <text evidence="8">The sequence shown here is derived from an EMBL/GenBank/DDBJ whole genome shotgun (WGS) entry which is preliminary data.</text>
</comment>
<dbReference type="GO" id="GO:0016829">
    <property type="term" value="F:lyase activity"/>
    <property type="evidence" value="ECO:0007669"/>
    <property type="project" value="UniProtKB-KW"/>
</dbReference>
<keyword evidence="8" id="KW-0456">Lyase</keyword>
<feature type="binding site" evidence="6">
    <location>
        <position position="159"/>
    </location>
    <ligand>
        <name>Mg(2+)</name>
        <dbReference type="ChEBI" id="CHEBI:18420"/>
    </ligand>
</feature>
<comment type="similarity">
    <text evidence="2">Belongs to the HpcH/HpaI aldolase family.</text>
</comment>
<keyword evidence="3 6" id="KW-0479">Metal-binding</keyword>